<dbReference type="GO" id="GO:0009252">
    <property type="term" value="P:peptidoglycan biosynthetic process"/>
    <property type="evidence" value="ECO:0007669"/>
    <property type="project" value="UniProtKB-UniRule"/>
</dbReference>
<evidence type="ECO:0000256" key="5">
    <source>
        <dbReference type="ARBA" id="ARBA00022960"/>
    </source>
</evidence>
<comment type="subcellular location">
    <subcellularLocation>
        <location evidence="10">Cell membrane</location>
        <topology evidence="10">Peripheral membrane protein</topology>
        <orientation evidence="10">Cytoplasmic side</orientation>
    </subcellularLocation>
</comment>
<dbReference type="EC" id="2.4.1.227" evidence="10"/>
<evidence type="ECO:0000256" key="8">
    <source>
        <dbReference type="ARBA" id="ARBA00023306"/>
    </source>
</evidence>
<dbReference type="GO" id="GO:0005886">
    <property type="term" value="C:plasma membrane"/>
    <property type="evidence" value="ECO:0007669"/>
    <property type="project" value="UniProtKB-SubCell"/>
</dbReference>
<comment type="catalytic activity">
    <reaction evidence="10">
        <text>di-trans,octa-cis-undecaprenyl diphospho-N-acetyl-alpha-D-muramoyl-L-alanyl-D-glutamyl-meso-2,6-diaminopimeloyl-D-alanyl-D-alanine + UDP-N-acetyl-alpha-D-glucosamine = di-trans,octa-cis-undecaprenyl diphospho-[N-acetyl-alpha-D-glucosaminyl-(1-&gt;4)]-N-acetyl-alpha-D-muramoyl-L-alanyl-D-glutamyl-meso-2,6-diaminopimeloyl-D-alanyl-D-alanine + UDP + H(+)</text>
        <dbReference type="Rhea" id="RHEA:31227"/>
        <dbReference type="ChEBI" id="CHEBI:15378"/>
        <dbReference type="ChEBI" id="CHEBI:57705"/>
        <dbReference type="ChEBI" id="CHEBI:58223"/>
        <dbReference type="ChEBI" id="CHEBI:61387"/>
        <dbReference type="ChEBI" id="CHEBI:61388"/>
        <dbReference type="EC" id="2.4.1.227"/>
    </reaction>
</comment>
<dbReference type="EMBL" id="SHBP01000001">
    <property type="protein sequence ID" value="RZO23114.1"/>
    <property type="molecule type" value="Genomic_DNA"/>
</dbReference>
<dbReference type="CDD" id="cd03785">
    <property type="entry name" value="GT28_MurG"/>
    <property type="match status" value="1"/>
</dbReference>
<dbReference type="GO" id="GO:0008360">
    <property type="term" value="P:regulation of cell shape"/>
    <property type="evidence" value="ECO:0007669"/>
    <property type="project" value="UniProtKB-KW"/>
</dbReference>
<evidence type="ECO:0000256" key="4">
    <source>
        <dbReference type="ARBA" id="ARBA00022679"/>
    </source>
</evidence>
<dbReference type="InterPro" id="IPR006009">
    <property type="entry name" value="GlcNAc_MurG"/>
</dbReference>
<evidence type="ECO:0000256" key="6">
    <source>
        <dbReference type="ARBA" id="ARBA00022984"/>
    </source>
</evidence>
<dbReference type="Pfam" id="PF03033">
    <property type="entry name" value="Glyco_transf_28"/>
    <property type="match status" value="1"/>
</dbReference>
<feature type="domain" description="Glycosyl transferase family 28 C-terminal" evidence="12">
    <location>
        <begin position="177"/>
        <end position="345"/>
    </location>
</feature>
<sequence length="357" mass="38104">MVMAGGTGGHVYPALAVVDKLRNQQAIVSWLGTRQGIEADLVPPKNIDLHFIDIEGIRGRGLLAVIKAPLLLWRSISQALKVISEFKPQVVLGMGGFASGPGAVAAWLKRIPVVIHEQNSVAGTTNRLTALFARRVMQGFPNTLKKGVWSGNPVRREIAQIIPPQERFKARDGKPKLLVLGGSRGALAINTILPKALAQIDSAICPDVFHQTGKAHLEATVELYAAEGFDKDSDALTVVPFIESIEVAYEWADFVICRAGALTVAELTSAGLGALLIPFPYAIDDHQTANGQLLVDHGAAEMIQQINLNPENLAAIITEITLDSAKRLAMAISARALAKNGAAQQVADMCLEVANGQ</sequence>
<keyword evidence="7 10" id="KW-0472">Membrane</keyword>
<gene>
    <name evidence="10 13" type="primary">murG</name>
    <name evidence="13" type="ORF">EVB03_01240</name>
</gene>
<proteinExistence type="inferred from homology"/>
<comment type="similarity">
    <text evidence="10">Belongs to the glycosyltransferase 28 family. MurG subfamily.</text>
</comment>
<protein>
    <recommendedName>
        <fullName evidence="10">UDP-N-acetylglucosamine--N-acetylmuramyl-(pentapeptide) pyrophosphoryl-undecaprenol N-acetylglucosamine transferase</fullName>
        <ecNumber evidence="10">2.4.1.227</ecNumber>
    </recommendedName>
    <alternativeName>
        <fullName evidence="10">Undecaprenyl-PP-MurNAc-pentapeptide-UDPGlcNAc GlcNAc transferase</fullName>
    </alternativeName>
</protein>
<dbReference type="Proteomes" id="UP000315889">
    <property type="component" value="Unassembled WGS sequence"/>
</dbReference>
<dbReference type="GO" id="GO:0050511">
    <property type="term" value="F:undecaprenyldiphospho-muramoylpentapeptide beta-N-acetylglucosaminyltransferase activity"/>
    <property type="evidence" value="ECO:0007669"/>
    <property type="project" value="UniProtKB-UniRule"/>
</dbReference>
<name>A0A520MPG6_9GAMM</name>
<evidence type="ECO:0000256" key="10">
    <source>
        <dbReference type="HAMAP-Rule" id="MF_00033"/>
    </source>
</evidence>
<keyword evidence="1 10" id="KW-1003">Cell membrane</keyword>
<dbReference type="NCBIfam" id="TIGR01133">
    <property type="entry name" value="murG"/>
    <property type="match status" value="1"/>
</dbReference>
<dbReference type="Gene3D" id="3.40.50.2000">
    <property type="entry name" value="Glycogen Phosphorylase B"/>
    <property type="match status" value="2"/>
</dbReference>
<dbReference type="Pfam" id="PF04101">
    <property type="entry name" value="Glyco_tran_28_C"/>
    <property type="match status" value="1"/>
</dbReference>
<evidence type="ECO:0000256" key="7">
    <source>
        <dbReference type="ARBA" id="ARBA00023136"/>
    </source>
</evidence>
<dbReference type="UniPathway" id="UPA00219"/>
<comment type="function">
    <text evidence="10">Cell wall formation. Catalyzes the transfer of a GlcNAc subunit on undecaprenyl-pyrophosphoryl-MurNAc-pentapeptide (lipid intermediate I) to form undecaprenyl-pyrophosphoryl-MurNAc-(pentapeptide)GlcNAc (lipid intermediate II).</text>
</comment>
<keyword evidence="6 10" id="KW-0573">Peptidoglycan synthesis</keyword>
<accession>A0A520MPG6</accession>
<evidence type="ECO:0000256" key="9">
    <source>
        <dbReference type="ARBA" id="ARBA00023316"/>
    </source>
</evidence>
<feature type="binding site" evidence="10">
    <location>
        <position position="242"/>
    </location>
    <ligand>
        <name>UDP-N-acetyl-alpha-D-glucosamine</name>
        <dbReference type="ChEBI" id="CHEBI:57705"/>
    </ligand>
</feature>
<evidence type="ECO:0000256" key="1">
    <source>
        <dbReference type="ARBA" id="ARBA00022475"/>
    </source>
</evidence>
<dbReference type="GO" id="GO:0071555">
    <property type="term" value="P:cell wall organization"/>
    <property type="evidence" value="ECO:0007669"/>
    <property type="project" value="UniProtKB-KW"/>
</dbReference>
<evidence type="ECO:0000313" key="13">
    <source>
        <dbReference type="EMBL" id="RZO23114.1"/>
    </source>
</evidence>
<evidence type="ECO:0000256" key="3">
    <source>
        <dbReference type="ARBA" id="ARBA00022676"/>
    </source>
</evidence>
<feature type="domain" description="Glycosyltransferase family 28 N-terminal" evidence="11">
    <location>
        <begin position="2"/>
        <end position="137"/>
    </location>
</feature>
<keyword evidence="5 10" id="KW-0133">Cell shape</keyword>
<dbReference type="GO" id="GO:0005975">
    <property type="term" value="P:carbohydrate metabolic process"/>
    <property type="evidence" value="ECO:0007669"/>
    <property type="project" value="InterPro"/>
</dbReference>
<feature type="binding site" evidence="10">
    <location>
        <position position="287"/>
    </location>
    <ligand>
        <name>UDP-N-acetyl-alpha-D-glucosamine</name>
        <dbReference type="ChEBI" id="CHEBI:57705"/>
    </ligand>
</feature>
<keyword evidence="4 10" id="KW-0808">Transferase</keyword>
<dbReference type="PANTHER" id="PTHR21015">
    <property type="entry name" value="UDP-N-ACETYLGLUCOSAMINE--N-ACETYLMURAMYL-(PENTAPEPTIDE) PYROPHOSPHORYL-UNDECAPRENOL N-ACETYLGLUCOSAMINE TRANSFERASE 1"/>
    <property type="match status" value="1"/>
</dbReference>
<dbReference type="PANTHER" id="PTHR21015:SF22">
    <property type="entry name" value="GLYCOSYLTRANSFERASE"/>
    <property type="match status" value="1"/>
</dbReference>
<keyword evidence="8 10" id="KW-0131">Cell cycle</keyword>
<dbReference type="SUPFAM" id="SSF53756">
    <property type="entry name" value="UDP-Glycosyltransferase/glycogen phosphorylase"/>
    <property type="match status" value="1"/>
</dbReference>
<dbReference type="InterPro" id="IPR007235">
    <property type="entry name" value="Glyco_trans_28_C"/>
</dbReference>
<organism evidence="13 14">
    <name type="scientific">SAR92 clade bacterium</name>
    <dbReference type="NCBI Taxonomy" id="2315479"/>
    <lineage>
        <taxon>Bacteria</taxon>
        <taxon>Pseudomonadati</taxon>
        <taxon>Pseudomonadota</taxon>
        <taxon>Gammaproteobacteria</taxon>
        <taxon>Cellvibrionales</taxon>
        <taxon>Porticoccaceae</taxon>
        <taxon>SAR92 clade</taxon>
    </lineage>
</organism>
<keyword evidence="9 10" id="KW-0961">Cell wall biogenesis/degradation</keyword>
<keyword evidence="3 10" id="KW-0328">Glycosyltransferase</keyword>
<feature type="binding site" evidence="10">
    <location>
        <begin position="7"/>
        <end position="9"/>
    </location>
    <ligand>
        <name>UDP-N-acetyl-alpha-D-glucosamine</name>
        <dbReference type="ChEBI" id="CHEBI:57705"/>
    </ligand>
</feature>
<reference evidence="13 14" key="1">
    <citation type="submission" date="2019-02" db="EMBL/GenBank/DDBJ databases">
        <title>Prokaryotic population dynamics and viral predation in marine succession experiment using metagenomics: the confinement effect.</title>
        <authorList>
            <person name="Haro-Moreno J.M."/>
            <person name="Rodriguez-Valera F."/>
            <person name="Lopez-Perez M."/>
        </authorList>
    </citation>
    <scope>NUCLEOTIDE SEQUENCE [LARGE SCALE GENOMIC DNA]</scope>
    <source>
        <strain evidence="13">MED-G170</strain>
    </source>
</reference>
<evidence type="ECO:0000313" key="14">
    <source>
        <dbReference type="Proteomes" id="UP000315889"/>
    </source>
</evidence>
<dbReference type="GO" id="GO:0051301">
    <property type="term" value="P:cell division"/>
    <property type="evidence" value="ECO:0007669"/>
    <property type="project" value="UniProtKB-KW"/>
</dbReference>
<feature type="binding site" evidence="10">
    <location>
        <position position="119"/>
    </location>
    <ligand>
        <name>UDP-N-acetyl-alpha-D-glucosamine</name>
        <dbReference type="ChEBI" id="CHEBI:57705"/>
    </ligand>
</feature>
<evidence type="ECO:0000256" key="2">
    <source>
        <dbReference type="ARBA" id="ARBA00022618"/>
    </source>
</evidence>
<evidence type="ECO:0000259" key="11">
    <source>
        <dbReference type="Pfam" id="PF03033"/>
    </source>
</evidence>
<comment type="pathway">
    <text evidence="10">Cell wall biogenesis; peptidoglycan biosynthesis.</text>
</comment>
<keyword evidence="2 10" id="KW-0132">Cell division</keyword>
<dbReference type="HAMAP" id="MF_00033">
    <property type="entry name" value="MurG"/>
    <property type="match status" value="1"/>
</dbReference>
<feature type="binding site" evidence="10">
    <location>
        <position position="155"/>
    </location>
    <ligand>
        <name>UDP-N-acetyl-alpha-D-glucosamine</name>
        <dbReference type="ChEBI" id="CHEBI:57705"/>
    </ligand>
</feature>
<dbReference type="GO" id="GO:0051991">
    <property type="term" value="F:UDP-N-acetyl-D-glucosamine:N-acetylmuramoyl-L-alanyl-D-glutamyl-meso-2,6-diaminopimelyl-D-alanyl-D-alanine-diphosphoundecaprenol 4-beta-N-acetylglucosaminlytransferase activity"/>
    <property type="evidence" value="ECO:0007669"/>
    <property type="project" value="RHEA"/>
</dbReference>
<dbReference type="InterPro" id="IPR004276">
    <property type="entry name" value="GlycoTrans_28_N"/>
</dbReference>
<feature type="binding site" evidence="10">
    <location>
        <begin position="261"/>
        <end position="266"/>
    </location>
    <ligand>
        <name>UDP-N-acetyl-alpha-D-glucosamine</name>
        <dbReference type="ChEBI" id="CHEBI:57705"/>
    </ligand>
</feature>
<comment type="caution">
    <text evidence="13">The sequence shown here is derived from an EMBL/GenBank/DDBJ whole genome shotgun (WGS) entry which is preliminary data.</text>
</comment>
<feature type="binding site" evidence="10">
    <location>
        <position position="183"/>
    </location>
    <ligand>
        <name>UDP-N-acetyl-alpha-D-glucosamine</name>
        <dbReference type="ChEBI" id="CHEBI:57705"/>
    </ligand>
</feature>
<dbReference type="AlphaFoldDB" id="A0A520MPG6"/>
<evidence type="ECO:0000259" key="12">
    <source>
        <dbReference type="Pfam" id="PF04101"/>
    </source>
</evidence>